<dbReference type="SUPFAM" id="SSF90123">
    <property type="entry name" value="ABC transporter transmembrane region"/>
    <property type="match status" value="1"/>
</dbReference>
<evidence type="ECO:0000259" key="8">
    <source>
        <dbReference type="PROSITE" id="PS50929"/>
    </source>
</evidence>
<dbReference type="Pfam" id="PF00664">
    <property type="entry name" value="ABC_membrane"/>
    <property type="match status" value="1"/>
</dbReference>
<reference evidence="10" key="1">
    <citation type="journal article" date="2019" name="Plant Biotechnol. J.">
        <title>Genome sequencing of the Australian wild diploid species Gossypium australe highlights disease resistance and delayed gland morphogenesis.</title>
        <authorList>
            <person name="Cai Y."/>
            <person name="Cai X."/>
            <person name="Wang Q."/>
            <person name="Wang P."/>
            <person name="Zhang Y."/>
            <person name="Cai C."/>
            <person name="Xu Y."/>
            <person name="Wang K."/>
            <person name="Zhou Z."/>
            <person name="Wang C."/>
            <person name="Geng S."/>
            <person name="Li B."/>
            <person name="Dong Q."/>
            <person name="Hou Y."/>
            <person name="Wang H."/>
            <person name="Ai P."/>
            <person name="Liu Z."/>
            <person name="Yi F."/>
            <person name="Sun M."/>
            <person name="An G."/>
            <person name="Cheng J."/>
            <person name="Zhang Y."/>
            <person name="Shi Q."/>
            <person name="Xie Y."/>
            <person name="Shi X."/>
            <person name="Chang Y."/>
            <person name="Huang F."/>
            <person name="Chen Y."/>
            <person name="Hong S."/>
            <person name="Mi L."/>
            <person name="Sun Q."/>
            <person name="Zhang L."/>
            <person name="Zhou B."/>
            <person name="Peng R."/>
            <person name="Zhang X."/>
            <person name="Liu F."/>
        </authorList>
    </citation>
    <scope>NUCLEOTIDE SEQUENCE [LARGE SCALE GENOMIC DNA]</scope>
    <source>
        <strain evidence="10">cv. PA1801</strain>
    </source>
</reference>
<keyword evidence="4" id="KW-0067">ATP-binding</keyword>
<sequence length="509" mass="57264">MVSLGAWLIDMCQERYEVREKKSSKKSVEETPKRMKLFASESFLLMSSASSFDFLLKPIFLHGFSASLHLVLLLFLSLLWAVNRVKGTGREISMKTLKQRKVLWYNETLACCVVVSAFNIVLFLLSCFSWYRNDCSVVKLVILSDYVVKLLAWCAMCVFLYCQFSNAGGQMEFPFLLRVWWGFYFSISCYCLVIDIVLFTKQVPFPSQYLVSDVVSVVTGLFLCIVGFLARNEGAKTLLQEPLLDGDSNVSNGINLSRKRGSDTITPYSNAGIFSILTFSWMGPLIAALDGHDSAVGAFPNFKNRLESTDIEGNGVSLLKLVKALFLLAWKDILTTALFAFLSTVASYVGPCLIDTFVLYLNGQRLFKYEGYLLVTAFFVAKLVECISQRHWFFKLQQVGLRLRAVMVAMIYNKGLTLSCQSKQCHTSGEVINFMTVDADRVGEFCFYMHDLWTAAMQVVLALLILFKYLGLASISAFVATVLVMLVNIPLGKVLEKLQEKLMESKDKG</sequence>
<dbReference type="Proteomes" id="UP000325315">
    <property type="component" value="Unassembled WGS sequence"/>
</dbReference>
<accession>A0A5B6X1K5</accession>
<organism evidence="9 10">
    <name type="scientific">Gossypium australe</name>
    <dbReference type="NCBI Taxonomy" id="47621"/>
    <lineage>
        <taxon>Eukaryota</taxon>
        <taxon>Viridiplantae</taxon>
        <taxon>Streptophyta</taxon>
        <taxon>Embryophyta</taxon>
        <taxon>Tracheophyta</taxon>
        <taxon>Spermatophyta</taxon>
        <taxon>Magnoliopsida</taxon>
        <taxon>eudicotyledons</taxon>
        <taxon>Gunneridae</taxon>
        <taxon>Pentapetalae</taxon>
        <taxon>rosids</taxon>
        <taxon>malvids</taxon>
        <taxon>Malvales</taxon>
        <taxon>Malvaceae</taxon>
        <taxon>Malvoideae</taxon>
        <taxon>Gossypium</taxon>
    </lineage>
</organism>
<dbReference type="GO" id="GO:0140359">
    <property type="term" value="F:ABC-type transporter activity"/>
    <property type="evidence" value="ECO:0007669"/>
    <property type="project" value="InterPro"/>
</dbReference>
<keyword evidence="2 7" id="KW-0812">Transmembrane</keyword>
<dbReference type="PANTHER" id="PTHR24223:SF181">
    <property type="entry name" value="ABC TRANSPORTER C FAMILY MEMBER 3"/>
    <property type="match status" value="1"/>
</dbReference>
<evidence type="ECO:0000256" key="4">
    <source>
        <dbReference type="ARBA" id="ARBA00022840"/>
    </source>
</evidence>
<evidence type="ECO:0000256" key="6">
    <source>
        <dbReference type="ARBA" id="ARBA00023136"/>
    </source>
</evidence>
<evidence type="ECO:0000256" key="7">
    <source>
        <dbReference type="SAM" id="Phobius"/>
    </source>
</evidence>
<evidence type="ECO:0000256" key="3">
    <source>
        <dbReference type="ARBA" id="ARBA00022741"/>
    </source>
</evidence>
<evidence type="ECO:0000313" key="9">
    <source>
        <dbReference type="EMBL" id="KAA3486885.1"/>
    </source>
</evidence>
<evidence type="ECO:0000256" key="2">
    <source>
        <dbReference type="ARBA" id="ARBA00022692"/>
    </source>
</evidence>
<dbReference type="InterPro" id="IPR050173">
    <property type="entry name" value="ABC_transporter_C-like"/>
</dbReference>
<dbReference type="GO" id="GO:0016020">
    <property type="term" value="C:membrane"/>
    <property type="evidence" value="ECO:0007669"/>
    <property type="project" value="InterPro"/>
</dbReference>
<keyword evidence="1" id="KW-0813">Transport</keyword>
<keyword evidence="6 7" id="KW-0472">Membrane</keyword>
<dbReference type="InterPro" id="IPR011527">
    <property type="entry name" value="ABC1_TM_dom"/>
</dbReference>
<feature type="transmembrane region" description="Helical" evidence="7">
    <location>
        <begin position="103"/>
        <end position="131"/>
    </location>
</feature>
<dbReference type="InterPro" id="IPR036640">
    <property type="entry name" value="ABC1_TM_sf"/>
</dbReference>
<keyword evidence="5 7" id="KW-1133">Transmembrane helix</keyword>
<feature type="transmembrane region" description="Helical" evidence="7">
    <location>
        <begin position="59"/>
        <end position="82"/>
    </location>
</feature>
<feature type="domain" description="ABC transmembrane type-1" evidence="8">
    <location>
        <begin position="334"/>
        <end position="509"/>
    </location>
</feature>
<dbReference type="Gene3D" id="1.20.1560.10">
    <property type="entry name" value="ABC transporter type 1, transmembrane domain"/>
    <property type="match status" value="1"/>
</dbReference>
<keyword evidence="3" id="KW-0547">Nucleotide-binding</keyword>
<dbReference type="GO" id="GO:0005524">
    <property type="term" value="F:ATP binding"/>
    <property type="evidence" value="ECO:0007669"/>
    <property type="project" value="UniProtKB-KW"/>
</dbReference>
<dbReference type="FunFam" id="1.20.1560.10:FF:000003">
    <property type="entry name" value="ABC transporter C family member 10"/>
    <property type="match status" value="1"/>
</dbReference>
<dbReference type="OrthoDB" id="6500128at2759"/>
<gene>
    <name evidence="9" type="ORF">EPI10_030754</name>
</gene>
<evidence type="ECO:0000313" key="10">
    <source>
        <dbReference type="Proteomes" id="UP000325315"/>
    </source>
</evidence>
<evidence type="ECO:0000256" key="1">
    <source>
        <dbReference type="ARBA" id="ARBA00022448"/>
    </source>
</evidence>
<feature type="transmembrane region" description="Helical" evidence="7">
    <location>
        <begin position="176"/>
        <end position="198"/>
    </location>
</feature>
<dbReference type="EMBL" id="SMMG02000001">
    <property type="protein sequence ID" value="KAA3486885.1"/>
    <property type="molecule type" value="Genomic_DNA"/>
</dbReference>
<feature type="transmembrane region" description="Helical" evidence="7">
    <location>
        <begin position="146"/>
        <end position="164"/>
    </location>
</feature>
<comment type="caution">
    <text evidence="9">The sequence shown here is derived from an EMBL/GenBank/DDBJ whole genome shotgun (WGS) entry which is preliminary data.</text>
</comment>
<protein>
    <submittedName>
        <fullName evidence="9">ABC transporter C family member 3-like isoform X1</fullName>
    </submittedName>
</protein>
<proteinExistence type="predicted"/>
<evidence type="ECO:0000256" key="5">
    <source>
        <dbReference type="ARBA" id="ARBA00022989"/>
    </source>
</evidence>
<dbReference type="PROSITE" id="PS50929">
    <property type="entry name" value="ABC_TM1F"/>
    <property type="match status" value="1"/>
</dbReference>
<name>A0A5B6X1K5_9ROSI</name>
<feature type="transmembrane region" description="Helical" evidence="7">
    <location>
        <begin position="210"/>
        <end position="230"/>
    </location>
</feature>
<keyword evidence="10" id="KW-1185">Reference proteome</keyword>
<dbReference type="AlphaFoldDB" id="A0A5B6X1K5"/>
<dbReference type="PANTHER" id="PTHR24223">
    <property type="entry name" value="ATP-BINDING CASSETTE SUB-FAMILY C"/>
    <property type="match status" value="1"/>
</dbReference>